<keyword evidence="2 6" id="KW-0863">Zinc-finger</keyword>
<reference evidence="9 10" key="2">
    <citation type="submission" date="2019-04" db="EMBL/GenBank/DDBJ databases">
        <authorList>
            <person name="Yang S."/>
            <person name="Wei W."/>
        </authorList>
    </citation>
    <scope>NUCLEOTIDE SEQUENCE [LARGE SCALE GENOMIC DNA]</scope>
    <source>
        <strain evidence="9">JP60</strain>
        <strain evidence="10">ZP60</strain>
    </source>
</reference>
<dbReference type="GeneID" id="94362697"/>
<keyword evidence="4 6" id="KW-0689">Ribosomal protein</keyword>
<evidence type="ECO:0000256" key="6">
    <source>
        <dbReference type="HAMAP-Rule" id="MF_00777"/>
    </source>
</evidence>
<name>A0A4D6KB88_9EURY</name>
<dbReference type="Pfam" id="PF01599">
    <property type="entry name" value="Ribosomal_S27"/>
    <property type="match status" value="1"/>
</dbReference>
<dbReference type="OrthoDB" id="25142at2157"/>
<comment type="cofactor">
    <cofactor evidence="6">
        <name>Zn(2+)</name>
        <dbReference type="ChEBI" id="CHEBI:29105"/>
    </cofactor>
    <text evidence="6">Binds 1 zinc ion per subunit.</text>
</comment>
<dbReference type="GO" id="GO:0003735">
    <property type="term" value="F:structural constituent of ribosome"/>
    <property type="evidence" value="ECO:0007669"/>
    <property type="project" value="InterPro"/>
</dbReference>
<evidence type="ECO:0000313" key="9">
    <source>
        <dbReference type="EMBL" id="QCD65768.1"/>
    </source>
</evidence>
<comment type="similarity">
    <text evidence="6">Belongs to the eukaryotic ribosomal protein eS31 family.</text>
</comment>
<evidence type="ECO:0000256" key="1">
    <source>
        <dbReference type="ARBA" id="ARBA00022723"/>
    </source>
</evidence>
<dbReference type="EMBL" id="WOYG01000001">
    <property type="protein sequence ID" value="NLV09504.1"/>
    <property type="molecule type" value="Genomic_DNA"/>
</dbReference>
<proteinExistence type="inferred from homology"/>
<dbReference type="HAMAP" id="MF_00777">
    <property type="entry name" value="Ribosomal_eS31"/>
    <property type="match status" value="1"/>
</dbReference>
<feature type="zinc finger region" description="C4-type" evidence="6">
    <location>
        <begin position="18"/>
        <end position="38"/>
    </location>
</feature>
<dbReference type="GO" id="GO:0008270">
    <property type="term" value="F:zinc ion binding"/>
    <property type="evidence" value="ECO:0007669"/>
    <property type="project" value="UniProtKB-UniRule"/>
</dbReference>
<gene>
    <name evidence="6" type="primary">rps27ae</name>
    <name evidence="9" type="ORF">E5139_09035</name>
    <name evidence="8" type="ORF">GOC74_06140</name>
</gene>
<dbReference type="InterPro" id="IPR022845">
    <property type="entry name" value="Ribosomal_eS31_arc"/>
</dbReference>
<reference evidence="9 10" key="1">
    <citation type="submission" date="2019-04" db="EMBL/GenBank/DDBJ databases">
        <title>Complete genome sequence of Arthrobacter sp. ZXY-2 associated with effective atrazine degradation and salt adaptation.</title>
        <authorList>
            <person name="Zhao X."/>
        </authorList>
    </citation>
    <scope>NUCLEOTIDE SEQUENCE [LARGE SCALE GENOMIC DNA]</scope>
    <source>
        <strain evidence="9">JP60</strain>
        <strain evidence="10">ZP60</strain>
    </source>
</reference>
<dbReference type="AlphaFoldDB" id="A0A4D6KB88"/>
<feature type="binding site" evidence="6">
    <location>
        <position position="18"/>
    </location>
    <ligand>
        <name>Zn(2+)</name>
        <dbReference type="ChEBI" id="CHEBI:29105"/>
    </ligand>
</feature>
<dbReference type="EMBL" id="CP039375">
    <property type="protein sequence ID" value="QCD65768.1"/>
    <property type="molecule type" value="Genomic_DNA"/>
</dbReference>
<dbReference type="SMART" id="SM01402">
    <property type="entry name" value="Ribosomal_S27"/>
    <property type="match status" value="1"/>
</dbReference>
<evidence type="ECO:0000313" key="8">
    <source>
        <dbReference type="EMBL" id="NLV09504.1"/>
    </source>
</evidence>
<comment type="subunit">
    <text evidence="6">Part of the 30S ribosomal subunit.</text>
</comment>
<accession>A0A4D6KB88</accession>
<dbReference type="Proteomes" id="UP000608662">
    <property type="component" value="Unassembled WGS sequence"/>
</dbReference>
<dbReference type="RefSeq" id="WP_015762144.1">
    <property type="nucleotide sequence ID" value="NZ_CP039375.1"/>
</dbReference>
<dbReference type="GO" id="GO:0006412">
    <property type="term" value="P:translation"/>
    <property type="evidence" value="ECO:0007669"/>
    <property type="project" value="UniProtKB-UniRule"/>
</dbReference>
<dbReference type="KEGG" id="halz:E5139_09035"/>
<evidence type="ECO:0000313" key="10">
    <source>
        <dbReference type="Proteomes" id="UP000297053"/>
    </source>
</evidence>
<keyword evidence="5 6" id="KW-0687">Ribonucleoprotein</keyword>
<keyword evidence="3 6" id="KW-0862">Zinc</keyword>
<reference evidence="8" key="3">
    <citation type="submission" date="2019-12" db="EMBL/GenBank/DDBJ databases">
        <title>Whole-genome sequence of Halomicrobium mukohataei pws1.</title>
        <authorList>
            <person name="Verma D.K."/>
            <person name="Gopal K."/>
            <person name="Prasad E.S."/>
        </authorList>
    </citation>
    <scope>NUCLEOTIDE SEQUENCE</scope>
    <source>
        <strain evidence="8">Pws1</strain>
    </source>
</reference>
<evidence type="ECO:0000256" key="2">
    <source>
        <dbReference type="ARBA" id="ARBA00022771"/>
    </source>
</evidence>
<evidence type="ECO:0000259" key="7">
    <source>
        <dbReference type="SMART" id="SM01402"/>
    </source>
</evidence>
<feature type="binding site" evidence="6">
    <location>
        <position position="35"/>
    </location>
    <ligand>
        <name>Zn(2+)</name>
        <dbReference type="ChEBI" id="CHEBI:29105"/>
    </ligand>
</feature>
<dbReference type="GO" id="GO:1990904">
    <property type="term" value="C:ribonucleoprotein complex"/>
    <property type="evidence" value="ECO:0007669"/>
    <property type="project" value="UniProtKB-KW"/>
</dbReference>
<organism evidence="9 10">
    <name type="scientific">Halomicrobium mukohataei</name>
    <dbReference type="NCBI Taxonomy" id="57705"/>
    <lineage>
        <taxon>Archaea</taxon>
        <taxon>Methanobacteriati</taxon>
        <taxon>Methanobacteriota</taxon>
        <taxon>Stenosarchaea group</taxon>
        <taxon>Halobacteria</taxon>
        <taxon>Halobacteriales</taxon>
        <taxon>Haloarculaceae</taxon>
        <taxon>Halomicrobium</taxon>
    </lineage>
</organism>
<protein>
    <recommendedName>
        <fullName evidence="6">Small ribosomal subunit protein eS31</fullName>
    </recommendedName>
</protein>
<feature type="binding site" evidence="6">
    <location>
        <position position="21"/>
    </location>
    <ligand>
        <name>Zn(2+)</name>
        <dbReference type="ChEBI" id="CHEBI:29105"/>
    </ligand>
</feature>
<dbReference type="NCBIfam" id="NF001669">
    <property type="entry name" value="PRK00432.1"/>
    <property type="match status" value="1"/>
</dbReference>
<dbReference type="InterPro" id="IPR002906">
    <property type="entry name" value="Ribosomal_eS31"/>
</dbReference>
<evidence type="ECO:0000256" key="4">
    <source>
        <dbReference type="ARBA" id="ARBA00022980"/>
    </source>
</evidence>
<evidence type="ECO:0000256" key="5">
    <source>
        <dbReference type="ARBA" id="ARBA00023274"/>
    </source>
</evidence>
<dbReference type="Gene3D" id="6.20.50.180">
    <property type="match status" value="1"/>
</dbReference>
<feature type="binding site" evidence="6">
    <location>
        <position position="38"/>
    </location>
    <ligand>
        <name>Zn(2+)</name>
        <dbReference type="ChEBI" id="CHEBI:29105"/>
    </ligand>
</feature>
<dbReference type="SUPFAM" id="SSF57829">
    <property type="entry name" value="Zn-binding ribosomal proteins"/>
    <property type="match status" value="1"/>
</dbReference>
<keyword evidence="1 6" id="KW-0479">Metal-binding</keyword>
<sequence>MARHEYYSDDGQIEREQCPRCGDTFLAEHDDRKHCGKCGYTEWE</sequence>
<feature type="domain" description="Small ribosomal subunit protein eS31" evidence="7">
    <location>
        <begin position="3"/>
        <end position="41"/>
    </location>
</feature>
<dbReference type="GO" id="GO:0005840">
    <property type="term" value="C:ribosome"/>
    <property type="evidence" value="ECO:0007669"/>
    <property type="project" value="UniProtKB-KW"/>
</dbReference>
<dbReference type="InterPro" id="IPR011332">
    <property type="entry name" value="Ribosomal_zn-bd"/>
</dbReference>
<evidence type="ECO:0000256" key="3">
    <source>
        <dbReference type="ARBA" id="ARBA00022833"/>
    </source>
</evidence>
<dbReference type="Proteomes" id="UP000297053">
    <property type="component" value="Chromosome"/>
</dbReference>